<dbReference type="InterPro" id="IPR013785">
    <property type="entry name" value="Aldolase_TIM"/>
</dbReference>
<evidence type="ECO:0000259" key="6">
    <source>
        <dbReference type="Pfam" id="PF14509"/>
    </source>
</evidence>
<dbReference type="AlphaFoldDB" id="A0A4Y1X415"/>
<reference evidence="8" key="1">
    <citation type="submission" date="2019-06" db="EMBL/GenBank/DDBJ databases">
        <title>Alistipes onderdonkii subsp. vulgaris subsp. nov., Alistipes dispar sp. nov. and Alistipes communis sp. nov., isolated from human faeces, and creation of Alistipes onderdonkii subsp. onderdonkii subsp. nov.</title>
        <authorList>
            <person name="Sakamoto M."/>
            <person name="Ikeyama N."/>
            <person name="Ogata Y."/>
            <person name="Suda W."/>
            <person name="Iino T."/>
            <person name="Hattori M."/>
            <person name="Ohkuma M."/>
        </authorList>
    </citation>
    <scope>NUCLEOTIDE SEQUENCE [LARGE SCALE GENOMIC DNA]</scope>
    <source>
        <strain evidence="8">5CPEGH6</strain>
    </source>
</reference>
<dbReference type="OrthoDB" id="1109141at2"/>
<dbReference type="InterPro" id="IPR052720">
    <property type="entry name" value="Glycosyl_hydrolase_97"/>
</dbReference>
<dbReference type="EMBL" id="AP019736">
    <property type="protein sequence ID" value="BBL07206.1"/>
    <property type="molecule type" value="Genomic_DNA"/>
</dbReference>
<dbReference type="InterPro" id="IPR029486">
    <property type="entry name" value="GH97_N"/>
</dbReference>
<accession>A0A4Y1X415</accession>
<dbReference type="GO" id="GO:0030246">
    <property type="term" value="F:carbohydrate binding"/>
    <property type="evidence" value="ECO:0007669"/>
    <property type="project" value="InterPro"/>
</dbReference>
<dbReference type="PANTHER" id="PTHR35803">
    <property type="entry name" value="GLUCAN 1,4-ALPHA-GLUCOSIDASE SUSB-RELATED"/>
    <property type="match status" value="1"/>
</dbReference>
<keyword evidence="3" id="KW-0106">Calcium</keyword>
<dbReference type="RefSeq" id="WP_141429299.1">
    <property type="nucleotide sequence ID" value="NZ_AP019736.1"/>
</dbReference>
<comment type="subunit">
    <text evidence="2">Monomer.</text>
</comment>
<dbReference type="InterPro" id="IPR019563">
    <property type="entry name" value="GH97_catalytic"/>
</dbReference>
<evidence type="ECO:0000256" key="2">
    <source>
        <dbReference type="ARBA" id="ARBA00011245"/>
    </source>
</evidence>
<dbReference type="Pfam" id="PF14508">
    <property type="entry name" value="GH97_N"/>
    <property type="match status" value="1"/>
</dbReference>
<feature type="domain" description="Glycosyl-hydrolase 97 C-terminal oligomerisation" evidence="6">
    <location>
        <begin position="562"/>
        <end position="659"/>
    </location>
</feature>
<dbReference type="Gene3D" id="3.20.20.70">
    <property type="entry name" value="Aldolase class I"/>
    <property type="match status" value="1"/>
</dbReference>
<proteinExistence type="predicted"/>
<dbReference type="Gene3D" id="2.70.98.10">
    <property type="match status" value="1"/>
</dbReference>
<keyword evidence="8" id="KW-1185">Reference proteome</keyword>
<evidence type="ECO:0000313" key="8">
    <source>
        <dbReference type="Proteomes" id="UP000319374"/>
    </source>
</evidence>
<organism evidence="7 8">
    <name type="scientific">Alistipes dispar</name>
    <dbReference type="NCBI Taxonomy" id="2585119"/>
    <lineage>
        <taxon>Bacteria</taxon>
        <taxon>Pseudomonadati</taxon>
        <taxon>Bacteroidota</taxon>
        <taxon>Bacteroidia</taxon>
        <taxon>Bacteroidales</taxon>
        <taxon>Rikenellaceae</taxon>
        <taxon>Alistipes</taxon>
    </lineage>
</organism>
<dbReference type="PANTHER" id="PTHR35803:SF1">
    <property type="entry name" value="GLUCAN 1,4-ALPHA-GLUCOSIDASE SUSB"/>
    <property type="match status" value="1"/>
</dbReference>
<feature type="domain" description="Glycosyl-hydrolase 97 catalytic" evidence="4">
    <location>
        <begin position="295"/>
        <end position="455"/>
    </location>
</feature>
<evidence type="ECO:0000256" key="3">
    <source>
        <dbReference type="ARBA" id="ARBA00022837"/>
    </source>
</evidence>
<protein>
    <submittedName>
        <fullName evidence="7">Alpha-glucosidase</fullName>
    </submittedName>
</protein>
<dbReference type="PROSITE" id="PS51257">
    <property type="entry name" value="PROKAR_LIPOPROTEIN"/>
    <property type="match status" value="1"/>
</dbReference>
<evidence type="ECO:0000259" key="4">
    <source>
        <dbReference type="Pfam" id="PF10566"/>
    </source>
</evidence>
<dbReference type="InterPro" id="IPR014718">
    <property type="entry name" value="GH-type_carb-bd"/>
</dbReference>
<evidence type="ECO:0000256" key="1">
    <source>
        <dbReference type="ARBA" id="ARBA00001913"/>
    </source>
</evidence>
<feature type="domain" description="Glycosyl-hydrolase 97 N-terminal" evidence="5">
    <location>
        <begin position="24"/>
        <end position="267"/>
    </location>
</feature>
<sequence length="662" mass="73354">MMQKLLWAAFVCCTTLACTPKTEVSSPDGSIRLKFAADRKSGEMRYTVSVGDRPLFGPSLLGLEAAEADLAHDFRVDGAEYASVDEEWTQPWGENKRNRSRYNEMTVALHRGGEVRLTMRFRLFDDGLGFRYEYEVPACDSLVVTGELTEFRFAADGDTWTVPADSGVCEPLCRAMPLRDLGDADTPATFRVAGLYGSIHEAALYDYPEMTLRWCDSLAFRCDLAPLPDGTKARVAGRFVTPWRTVQLASEAVGLINSSLILNLNEPSKIGDTEWIRPMKCIGVRWPTPSESDSRTAEERYDAATEQVKRYLEFAADNRIDAVLIGRREGREVRDSARCSDCCGPYRDFDIVAIAGYARDLGIELIGCRGTDDCVSGCGRQLDSALMRYAGLGMHNLMTDFSGTLPDGCSRRSQYGVRHCRRIVEAAARHCMTVDMREPVKDCGIRRTWPNMMTRSYGCGDARCAGGPPSHGVMLPFTRLLAGPMGCASGTFDILSECARDSVRFGLRDCGEEAGMRVNSTLAGQIADWVILYSPLQMASDRIEHYEGHPAFRFFRDFDPDCDWSRALAGEPGEYVVVVRRAGDRFYFGAATNERPRTLHFELDFLEPEVTYEAAIYADAPDADWRTDPTACDVSVRYVTSADAIDVVLAPGGGQAISFLPL</sequence>
<dbReference type="Proteomes" id="UP000319374">
    <property type="component" value="Chromosome"/>
</dbReference>
<name>A0A4Y1X415_9BACT</name>
<evidence type="ECO:0000259" key="5">
    <source>
        <dbReference type="Pfam" id="PF14508"/>
    </source>
</evidence>
<comment type="cofactor">
    <cofactor evidence="1">
        <name>Ca(2+)</name>
        <dbReference type="ChEBI" id="CHEBI:29108"/>
    </cofactor>
</comment>
<dbReference type="InterPro" id="IPR029483">
    <property type="entry name" value="GH97_C"/>
</dbReference>
<evidence type="ECO:0000313" key="7">
    <source>
        <dbReference type="EMBL" id="BBL07206.1"/>
    </source>
</evidence>
<dbReference type="GeneID" id="98673828"/>
<gene>
    <name evidence="7" type="ORF">A5CPEGH6_18440</name>
</gene>
<dbReference type="KEGG" id="ada:A5CPEGH6_18440"/>
<dbReference type="Pfam" id="PF14509">
    <property type="entry name" value="GH97_C"/>
    <property type="match status" value="1"/>
</dbReference>
<dbReference type="Pfam" id="PF10566">
    <property type="entry name" value="Glyco_hydro_97"/>
    <property type="match status" value="1"/>
</dbReference>